<keyword evidence="2" id="KW-1185">Reference proteome</keyword>
<name>A0ABR1UH04_9PEZI</name>
<sequence length="140" mass="14850">MKGAVRTTILRKLRSSSPVWVINAVIRWGNAAVAHALRDKLNQAWLETGGSGGDRSIIASGLFGVNQNIQIQRNLNDNSSMLRQSLISSAAKVLSTTHGSQGIKDSCSGSIDGSGMPLIVPEVNVTKSQLVYLPGPAKKL</sequence>
<gene>
    <name evidence="1" type="ORF">PG994_008627</name>
</gene>
<dbReference type="GeneID" id="92093099"/>
<evidence type="ECO:0000313" key="2">
    <source>
        <dbReference type="Proteomes" id="UP001480595"/>
    </source>
</evidence>
<proteinExistence type="predicted"/>
<dbReference type="EMBL" id="JAQQWL010000009">
    <property type="protein sequence ID" value="KAK8058179.1"/>
    <property type="molecule type" value="Genomic_DNA"/>
</dbReference>
<accession>A0ABR1UH04</accession>
<organism evidence="1 2">
    <name type="scientific">Apiospora phragmitis</name>
    <dbReference type="NCBI Taxonomy" id="2905665"/>
    <lineage>
        <taxon>Eukaryota</taxon>
        <taxon>Fungi</taxon>
        <taxon>Dikarya</taxon>
        <taxon>Ascomycota</taxon>
        <taxon>Pezizomycotina</taxon>
        <taxon>Sordariomycetes</taxon>
        <taxon>Xylariomycetidae</taxon>
        <taxon>Amphisphaeriales</taxon>
        <taxon>Apiosporaceae</taxon>
        <taxon>Apiospora</taxon>
    </lineage>
</organism>
<protein>
    <submittedName>
        <fullName evidence="1">Uncharacterized protein</fullName>
    </submittedName>
</protein>
<comment type="caution">
    <text evidence="1">The sequence shown here is derived from an EMBL/GenBank/DDBJ whole genome shotgun (WGS) entry which is preliminary data.</text>
</comment>
<evidence type="ECO:0000313" key="1">
    <source>
        <dbReference type="EMBL" id="KAK8058179.1"/>
    </source>
</evidence>
<dbReference type="RefSeq" id="XP_066713625.1">
    <property type="nucleotide sequence ID" value="XM_066860036.1"/>
</dbReference>
<dbReference type="Proteomes" id="UP001480595">
    <property type="component" value="Unassembled WGS sequence"/>
</dbReference>
<reference evidence="1 2" key="1">
    <citation type="submission" date="2023-01" db="EMBL/GenBank/DDBJ databases">
        <title>Analysis of 21 Apiospora genomes using comparative genomics revels a genus with tremendous synthesis potential of carbohydrate active enzymes and secondary metabolites.</title>
        <authorList>
            <person name="Sorensen T."/>
        </authorList>
    </citation>
    <scope>NUCLEOTIDE SEQUENCE [LARGE SCALE GENOMIC DNA]</scope>
    <source>
        <strain evidence="1 2">CBS 135458</strain>
    </source>
</reference>